<keyword evidence="7" id="KW-0411">Iron-sulfur</keyword>
<dbReference type="SUPFAM" id="SSF52343">
    <property type="entry name" value="Ferredoxin reductase-like, C-terminal NADP-linked domain"/>
    <property type="match status" value="1"/>
</dbReference>
<dbReference type="SUPFAM" id="SSF54292">
    <property type="entry name" value="2Fe-2S ferredoxin-like"/>
    <property type="match status" value="1"/>
</dbReference>
<dbReference type="PANTHER" id="PTHR47354:SF1">
    <property type="entry name" value="CARNITINE MONOOXYGENASE REDUCTASE SUBUNIT"/>
    <property type="match status" value="1"/>
</dbReference>
<feature type="domain" description="FAD-binding FR-type" evidence="9">
    <location>
        <begin position="6"/>
        <end position="108"/>
    </location>
</feature>
<evidence type="ECO:0000256" key="4">
    <source>
        <dbReference type="ARBA" id="ARBA00022723"/>
    </source>
</evidence>
<keyword evidence="4" id="KW-0479">Metal-binding</keyword>
<dbReference type="InterPro" id="IPR017927">
    <property type="entry name" value="FAD-bd_FR_type"/>
</dbReference>
<feature type="domain" description="2Fe-2S ferredoxin-type" evidence="8">
    <location>
        <begin position="238"/>
        <end position="323"/>
    </location>
</feature>
<keyword evidence="5" id="KW-0560">Oxidoreductase</keyword>
<evidence type="ECO:0000256" key="6">
    <source>
        <dbReference type="ARBA" id="ARBA00023004"/>
    </source>
</evidence>
<dbReference type="Proteomes" id="UP001167160">
    <property type="component" value="Unassembled WGS sequence"/>
</dbReference>
<dbReference type="InterPro" id="IPR012675">
    <property type="entry name" value="Beta-grasp_dom_sf"/>
</dbReference>
<keyword evidence="6" id="KW-0408">Iron</keyword>
<evidence type="ECO:0000256" key="1">
    <source>
        <dbReference type="ARBA" id="ARBA00001974"/>
    </source>
</evidence>
<keyword evidence="11" id="KW-1185">Reference proteome</keyword>
<sequence length="323" mass="34014">MGRTHEATTELVVAARTEEALGVVSLTLRRPGGGMLPPWEPGAHIDLVLEPDLVRQYSLCGDPADPDAWRIAVLREPAGRGGSARVQDSLAVGSRVAVRGPRNHFALEPAERYLFVAGGIGITPILPMIRAAEAAGARWRLLYGGRTRASMAFLDRLDAYGERVHVAPQDETGLLDVAPHLDAAGPDALVYCCGPEPLLAAVEKLCAGRQSGALRVERFGAVGAPAVAEASPEDGGSFDVVLARSGLSLTVPPGTTVLEAVEQAGVDVLSSCREGTCGTCETDVVEGEPDHRDALLTEEERAEGASMMICVSRCRGPRLVLDL</sequence>
<dbReference type="CDD" id="cd06185">
    <property type="entry name" value="PDR_like"/>
    <property type="match status" value="1"/>
</dbReference>
<comment type="cofactor">
    <cofactor evidence="1">
        <name>FAD</name>
        <dbReference type="ChEBI" id="CHEBI:57692"/>
    </cofactor>
</comment>
<dbReference type="PROSITE" id="PS51085">
    <property type="entry name" value="2FE2S_FER_2"/>
    <property type="match status" value="1"/>
</dbReference>
<dbReference type="Gene3D" id="3.40.50.80">
    <property type="entry name" value="Nucleotide-binding domain of ferredoxin-NADP reductase (FNR) module"/>
    <property type="match status" value="1"/>
</dbReference>
<dbReference type="InterPro" id="IPR050415">
    <property type="entry name" value="MRET"/>
</dbReference>
<dbReference type="InterPro" id="IPR039261">
    <property type="entry name" value="FNR_nucleotide-bd"/>
</dbReference>
<evidence type="ECO:0000256" key="5">
    <source>
        <dbReference type="ARBA" id="ARBA00023002"/>
    </source>
</evidence>
<name>A0ABT0XBU7_9ACTN</name>
<evidence type="ECO:0000313" key="11">
    <source>
        <dbReference type="Proteomes" id="UP001167160"/>
    </source>
</evidence>
<evidence type="ECO:0000256" key="3">
    <source>
        <dbReference type="ARBA" id="ARBA00022714"/>
    </source>
</evidence>
<dbReference type="InterPro" id="IPR006058">
    <property type="entry name" value="2Fe2S_fd_BS"/>
</dbReference>
<evidence type="ECO:0000259" key="8">
    <source>
        <dbReference type="PROSITE" id="PS51085"/>
    </source>
</evidence>
<dbReference type="RefSeq" id="WP_251418443.1">
    <property type="nucleotide sequence ID" value="NZ_JAMQGM010000049.1"/>
</dbReference>
<keyword evidence="3" id="KW-0001">2Fe-2S</keyword>
<dbReference type="CDD" id="cd00207">
    <property type="entry name" value="fer2"/>
    <property type="match status" value="1"/>
</dbReference>
<evidence type="ECO:0000313" key="10">
    <source>
        <dbReference type="EMBL" id="MCM2580000.1"/>
    </source>
</evidence>
<dbReference type="InterPro" id="IPR001041">
    <property type="entry name" value="2Fe-2S_ferredoxin-type"/>
</dbReference>
<dbReference type="PROSITE" id="PS51384">
    <property type="entry name" value="FAD_FR"/>
    <property type="match status" value="1"/>
</dbReference>
<dbReference type="PRINTS" id="PR00409">
    <property type="entry name" value="PHDIOXRDTASE"/>
</dbReference>
<proteinExistence type="predicted"/>
<dbReference type="Gene3D" id="2.40.30.10">
    <property type="entry name" value="Translation factors"/>
    <property type="match status" value="1"/>
</dbReference>
<gene>
    <name evidence="10" type="ORF">M1E25_22070</name>
</gene>
<dbReference type="Pfam" id="PF00175">
    <property type="entry name" value="NAD_binding_1"/>
    <property type="match status" value="1"/>
</dbReference>
<dbReference type="EMBL" id="JAMQGM010000049">
    <property type="protein sequence ID" value="MCM2580000.1"/>
    <property type="molecule type" value="Genomic_DNA"/>
</dbReference>
<accession>A0ABT0XBU7</accession>
<comment type="caution">
    <text evidence="10">The sequence shown here is derived from an EMBL/GenBank/DDBJ whole genome shotgun (WGS) entry which is preliminary data.</text>
</comment>
<evidence type="ECO:0000256" key="7">
    <source>
        <dbReference type="ARBA" id="ARBA00023014"/>
    </source>
</evidence>
<dbReference type="Gene3D" id="3.10.20.30">
    <property type="match status" value="1"/>
</dbReference>
<dbReference type="PANTHER" id="PTHR47354">
    <property type="entry name" value="NADH OXIDOREDUCTASE HCR"/>
    <property type="match status" value="1"/>
</dbReference>
<evidence type="ECO:0000256" key="2">
    <source>
        <dbReference type="ARBA" id="ARBA00022630"/>
    </source>
</evidence>
<dbReference type="InterPro" id="IPR001433">
    <property type="entry name" value="OxRdtase_FAD/NAD-bd"/>
</dbReference>
<evidence type="ECO:0000259" key="9">
    <source>
        <dbReference type="PROSITE" id="PS51384"/>
    </source>
</evidence>
<keyword evidence="2" id="KW-0285">Flavoprotein</keyword>
<dbReference type="PROSITE" id="PS00197">
    <property type="entry name" value="2FE2S_FER_1"/>
    <property type="match status" value="1"/>
</dbReference>
<dbReference type="InterPro" id="IPR036010">
    <property type="entry name" value="2Fe-2S_ferredoxin-like_sf"/>
</dbReference>
<reference evidence="10" key="1">
    <citation type="journal article" date="2023" name="Int. J. Syst. Evol. Microbiol.">
        <title>Streptomyces meridianus sp. nov. isolated from brackish water of the Tagus estuary in Alcochete, Portugal.</title>
        <authorList>
            <person name="Santos J.D.N."/>
            <person name="Klimek D."/>
            <person name="Calusinska M."/>
            <person name="Lobo Da Cunha A."/>
            <person name="Catita J."/>
            <person name="Goncalves H."/>
            <person name="Gonzalez I."/>
            <person name="Reyes F."/>
            <person name="Lage O.M."/>
        </authorList>
    </citation>
    <scope>NUCLEOTIDE SEQUENCE</scope>
    <source>
        <strain evidence="10">MTZ3.1</strain>
    </source>
</reference>
<dbReference type="Pfam" id="PF00111">
    <property type="entry name" value="Fer2"/>
    <property type="match status" value="1"/>
</dbReference>
<organism evidence="10 11">
    <name type="scientific">Streptomyces meridianus</name>
    <dbReference type="NCBI Taxonomy" id="2938945"/>
    <lineage>
        <taxon>Bacteria</taxon>
        <taxon>Bacillati</taxon>
        <taxon>Actinomycetota</taxon>
        <taxon>Actinomycetes</taxon>
        <taxon>Kitasatosporales</taxon>
        <taxon>Streptomycetaceae</taxon>
        <taxon>Streptomyces</taxon>
    </lineage>
</organism>
<dbReference type="InterPro" id="IPR017938">
    <property type="entry name" value="Riboflavin_synthase-like_b-brl"/>
</dbReference>
<dbReference type="SUPFAM" id="SSF63380">
    <property type="entry name" value="Riboflavin synthase domain-like"/>
    <property type="match status" value="1"/>
</dbReference>
<protein>
    <submittedName>
        <fullName evidence="10">PDR/VanB family oxidoreductase</fullName>
    </submittedName>
</protein>